<dbReference type="PROSITE" id="PS50053">
    <property type="entry name" value="UBIQUITIN_2"/>
    <property type="match status" value="1"/>
</dbReference>
<dbReference type="InterPro" id="IPR029071">
    <property type="entry name" value="Ubiquitin-like_domsf"/>
</dbReference>
<organism evidence="3 4">
    <name type="scientific">Trichomonas vaginalis (strain ATCC PRA-98 / G3)</name>
    <dbReference type="NCBI Taxonomy" id="412133"/>
    <lineage>
        <taxon>Eukaryota</taxon>
        <taxon>Metamonada</taxon>
        <taxon>Parabasalia</taxon>
        <taxon>Trichomonadida</taxon>
        <taxon>Trichomonadidae</taxon>
        <taxon>Trichomonas</taxon>
    </lineage>
</organism>
<dbReference type="RefSeq" id="XP_001326205.1">
    <property type="nucleotide sequence ID" value="XM_001326170.1"/>
</dbReference>
<dbReference type="AlphaFoldDB" id="A2E063"/>
<evidence type="ECO:0000259" key="2">
    <source>
        <dbReference type="PROSITE" id="PS50053"/>
    </source>
</evidence>
<accession>A2E063</accession>
<dbReference type="Proteomes" id="UP000001542">
    <property type="component" value="Unassembled WGS sequence"/>
</dbReference>
<proteinExistence type="predicted"/>
<dbReference type="InParanoid" id="A2E063"/>
<evidence type="ECO:0000313" key="3">
    <source>
        <dbReference type="EMBL" id="EAY13982.1"/>
    </source>
</evidence>
<evidence type="ECO:0000313" key="4">
    <source>
        <dbReference type="Proteomes" id="UP000001542"/>
    </source>
</evidence>
<name>A2E063_TRIV3</name>
<protein>
    <recommendedName>
        <fullName evidence="2">Ubiquitin-like domain-containing protein</fullName>
    </recommendedName>
</protein>
<dbReference type="SUPFAM" id="SSF54236">
    <property type="entry name" value="Ubiquitin-like"/>
    <property type="match status" value="1"/>
</dbReference>
<dbReference type="EMBL" id="DS113277">
    <property type="protein sequence ID" value="EAY13982.1"/>
    <property type="molecule type" value="Genomic_DNA"/>
</dbReference>
<feature type="domain" description="Ubiquitin-like" evidence="2">
    <location>
        <begin position="1"/>
        <end position="70"/>
    </location>
</feature>
<gene>
    <name evidence="3" type="ORF">TVAG_491200</name>
</gene>
<dbReference type="VEuPathDB" id="TrichDB:TVAG_491200"/>
<dbReference type="SMART" id="SM00213">
    <property type="entry name" value="UBQ"/>
    <property type="match status" value="1"/>
</dbReference>
<evidence type="ECO:0000256" key="1">
    <source>
        <dbReference type="SAM" id="MobiDB-lite"/>
    </source>
</evidence>
<reference evidence="3" key="2">
    <citation type="journal article" date="2007" name="Science">
        <title>Draft genome sequence of the sexually transmitted pathogen Trichomonas vaginalis.</title>
        <authorList>
            <person name="Carlton J.M."/>
            <person name="Hirt R.P."/>
            <person name="Silva J.C."/>
            <person name="Delcher A.L."/>
            <person name="Schatz M."/>
            <person name="Zhao Q."/>
            <person name="Wortman J.R."/>
            <person name="Bidwell S.L."/>
            <person name="Alsmark U.C.M."/>
            <person name="Besteiro S."/>
            <person name="Sicheritz-Ponten T."/>
            <person name="Noel C.J."/>
            <person name="Dacks J.B."/>
            <person name="Foster P.G."/>
            <person name="Simillion C."/>
            <person name="Van de Peer Y."/>
            <person name="Miranda-Saavedra D."/>
            <person name="Barton G.J."/>
            <person name="Westrop G.D."/>
            <person name="Mueller S."/>
            <person name="Dessi D."/>
            <person name="Fiori P.L."/>
            <person name="Ren Q."/>
            <person name="Paulsen I."/>
            <person name="Zhang H."/>
            <person name="Bastida-Corcuera F.D."/>
            <person name="Simoes-Barbosa A."/>
            <person name="Brown M.T."/>
            <person name="Hayes R.D."/>
            <person name="Mukherjee M."/>
            <person name="Okumura C.Y."/>
            <person name="Schneider R."/>
            <person name="Smith A.J."/>
            <person name="Vanacova S."/>
            <person name="Villalvazo M."/>
            <person name="Haas B.J."/>
            <person name="Pertea M."/>
            <person name="Feldblyum T.V."/>
            <person name="Utterback T.R."/>
            <person name="Shu C.L."/>
            <person name="Osoegawa K."/>
            <person name="de Jong P.J."/>
            <person name="Hrdy I."/>
            <person name="Horvathova L."/>
            <person name="Zubacova Z."/>
            <person name="Dolezal P."/>
            <person name="Malik S.B."/>
            <person name="Logsdon J.M. Jr."/>
            <person name="Henze K."/>
            <person name="Gupta A."/>
            <person name="Wang C.C."/>
            <person name="Dunne R.L."/>
            <person name="Upcroft J.A."/>
            <person name="Upcroft P."/>
            <person name="White O."/>
            <person name="Salzberg S.L."/>
            <person name="Tang P."/>
            <person name="Chiu C.-H."/>
            <person name="Lee Y.-S."/>
            <person name="Embley T.M."/>
            <person name="Coombs G.H."/>
            <person name="Mottram J.C."/>
            <person name="Tachezy J."/>
            <person name="Fraser-Liggett C.M."/>
            <person name="Johnson P.J."/>
        </authorList>
    </citation>
    <scope>NUCLEOTIDE SEQUENCE [LARGE SCALE GENOMIC DNA]</scope>
    <source>
        <strain evidence="3">G3</strain>
    </source>
</reference>
<feature type="region of interest" description="Disordered" evidence="1">
    <location>
        <begin position="79"/>
        <end position="99"/>
    </location>
</feature>
<dbReference type="InterPro" id="IPR000626">
    <property type="entry name" value="Ubiquitin-like_dom"/>
</dbReference>
<dbReference type="KEGG" id="tva:4771969"/>
<reference evidence="3" key="1">
    <citation type="submission" date="2006-10" db="EMBL/GenBank/DDBJ databases">
        <authorList>
            <person name="Amadeo P."/>
            <person name="Zhao Q."/>
            <person name="Wortman J."/>
            <person name="Fraser-Liggett C."/>
            <person name="Carlton J."/>
        </authorList>
    </citation>
    <scope>NUCLEOTIDE SEQUENCE</scope>
    <source>
        <strain evidence="3">G3</strain>
    </source>
</reference>
<keyword evidence="4" id="KW-1185">Reference proteome</keyword>
<sequence>MLIIVHSPLSVDYIIELVGNETIQDIKNIVYQDFQIQMSGYFLTYKTNYDISPSKTLKELGIDEGDTLIMEFTDEALENEKKREENRKKQYEKEHENYGKPQIHEDRIRSNSFIRQNQVPDAKPGDVSSILPKNISEEEKSAVTALFARFGAIKIVYDVYLACEKNVESAKYILSQYID</sequence>
<dbReference type="CDD" id="cd17039">
    <property type="entry name" value="Ubl_ubiquitin_like"/>
    <property type="match status" value="1"/>
</dbReference>
<dbReference type="VEuPathDB" id="TrichDB:TVAGG3_0219420"/>
<dbReference type="SMR" id="A2E063"/>